<dbReference type="InterPro" id="IPR036977">
    <property type="entry name" value="DNA_primase_Znf_CHC2"/>
</dbReference>
<gene>
    <name evidence="3" type="ORF">FJM65_14535</name>
</gene>
<proteinExistence type="predicted"/>
<feature type="compositionally biased region" description="Basic and acidic residues" evidence="1">
    <location>
        <begin position="104"/>
        <end position="113"/>
    </location>
</feature>
<feature type="domain" description="Zinc finger CHC2-type" evidence="2">
    <location>
        <begin position="3"/>
        <end position="88"/>
    </location>
</feature>
<evidence type="ECO:0000313" key="4">
    <source>
        <dbReference type="Proteomes" id="UP000316727"/>
    </source>
</evidence>
<dbReference type="EMBL" id="VFRQ01000007">
    <property type="protein sequence ID" value="TPE43324.1"/>
    <property type="molecule type" value="Genomic_DNA"/>
</dbReference>
<accession>A0A501W5G1</accession>
<dbReference type="Gene3D" id="3.90.580.10">
    <property type="entry name" value="Zinc finger, CHC2-type domain"/>
    <property type="match status" value="1"/>
</dbReference>
<dbReference type="GO" id="GO:0003899">
    <property type="term" value="F:DNA-directed RNA polymerase activity"/>
    <property type="evidence" value="ECO:0007669"/>
    <property type="project" value="InterPro"/>
</dbReference>
<organism evidence="3 4">
    <name type="scientific">Pontibacter mangrovi</name>
    <dbReference type="NCBI Taxonomy" id="2589816"/>
    <lineage>
        <taxon>Bacteria</taxon>
        <taxon>Pseudomonadati</taxon>
        <taxon>Bacteroidota</taxon>
        <taxon>Cytophagia</taxon>
        <taxon>Cytophagales</taxon>
        <taxon>Hymenobacteraceae</taxon>
        <taxon>Pontibacter</taxon>
    </lineage>
</organism>
<evidence type="ECO:0000313" key="3">
    <source>
        <dbReference type="EMBL" id="TPE43324.1"/>
    </source>
</evidence>
<dbReference type="OrthoDB" id="8536512at2"/>
<evidence type="ECO:0000259" key="2">
    <source>
        <dbReference type="Pfam" id="PF01807"/>
    </source>
</evidence>
<dbReference type="Pfam" id="PF01807">
    <property type="entry name" value="Zn_ribbon_DnaG"/>
    <property type="match status" value="1"/>
</dbReference>
<dbReference type="SUPFAM" id="SSF57783">
    <property type="entry name" value="Zinc beta-ribbon"/>
    <property type="match status" value="1"/>
</dbReference>
<dbReference type="GO" id="GO:0006260">
    <property type="term" value="P:DNA replication"/>
    <property type="evidence" value="ECO:0007669"/>
    <property type="project" value="InterPro"/>
</dbReference>
<name>A0A501W5G1_9BACT</name>
<dbReference type="InterPro" id="IPR002694">
    <property type="entry name" value="Znf_CHC2"/>
</dbReference>
<keyword evidence="4" id="KW-1185">Reference proteome</keyword>
<feature type="region of interest" description="Disordered" evidence="1">
    <location>
        <begin position="104"/>
        <end position="124"/>
    </location>
</feature>
<dbReference type="SUPFAM" id="SSF56731">
    <property type="entry name" value="DNA primase core"/>
    <property type="match status" value="1"/>
</dbReference>
<sequence length="310" mass="34834">MNIRQINDALAITDLLASQGFQPARKRGSDWWYISPIRAAERTPSFKVNTRLNRWYDHGTGEGGKAFDLALRLHRTASIREVIELLASFSLALPAMALQPVRSLEKTSRRESSAPRPDPPTGIRVLETKPLEAGSLLAVYLEQRGIARETAAPYCREVRFSIGARQYEAIGFANRSGGYELRNAWFKGSSSPKDITFVDKGAGTLCLLEGFMDFLSLMEMRPHLRHTANFLILNSLSQLGKSLEVLGQHSKVLLFLDRDQTGRRVTERLLGSEFNCRDASAFYRKHKDVNEHLAARKGQAKQLRLGLGHR</sequence>
<dbReference type="AlphaFoldDB" id="A0A501W5G1"/>
<dbReference type="Proteomes" id="UP000316727">
    <property type="component" value="Unassembled WGS sequence"/>
</dbReference>
<dbReference type="Gene3D" id="3.40.1360.10">
    <property type="match status" value="1"/>
</dbReference>
<dbReference type="GO" id="GO:0003677">
    <property type="term" value="F:DNA binding"/>
    <property type="evidence" value="ECO:0007669"/>
    <property type="project" value="InterPro"/>
</dbReference>
<evidence type="ECO:0000256" key="1">
    <source>
        <dbReference type="SAM" id="MobiDB-lite"/>
    </source>
</evidence>
<dbReference type="GO" id="GO:0008270">
    <property type="term" value="F:zinc ion binding"/>
    <property type="evidence" value="ECO:0007669"/>
    <property type="project" value="InterPro"/>
</dbReference>
<reference evidence="3 4" key="1">
    <citation type="submission" date="2019-06" db="EMBL/GenBank/DDBJ databases">
        <title>A novel bacterium of genus Pontibacter, isolated from marine sediment.</title>
        <authorList>
            <person name="Huang H."/>
            <person name="Mo K."/>
            <person name="Hu Y."/>
        </authorList>
    </citation>
    <scope>NUCLEOTIDE SEQUENCE [LARGE SCALE GENOMIC DNA]</scope>
    <source>
        <strain evidence="3 4">HB172049</strain>
    </source>
</reference>
<dbReference type="Pfam" id="PF13155">
    <property type="entry name" value="Toprim_2"/>
    <property type="match status" value="1"/>
</dbReference>
<comment type="caution">
    <text evidence="3">The sequence shown here is derived from an EMBL/GenBank/DDBJ whole genome shotgun (WGS) entry which is preliminary data.</text>
</comment>
<protein>
    <submittedName>
        <fullName evidence="3">Mobilization protein</fullName>
    </submittedName>
</protein>